<evidence type="ECO:0000256" key="5">
    <source>
        <dbReference type="ARBA" id="ARBA00022741"/>
    </source>
</evidence>
<keyword evidence="6" id="KW-0418">Kinase</keyword>
<accession>A0ABP8FVW6</accession>
<evidence type="ECO:0000256" key="6">
    <source>
        <dbReference type="ARBA" id="ARBA00022777"/>
    </source>
</evidence>
<evidence type="ECO:0000256" key="7">
    <source>
        <dbReference type="ARBA" id="ARBA00022840"/>
    </source>
</evidence>
<proteinExistence type="predicted"/>
<dbReference type="Pfam" id="PF02518">
    <property type="entry name" value="HATPase_c"/>
    <property type="match status" value="1"/>
</dbReference>
<dbReference type="InterPro" id="IPR036890">
    <property type="entry name" value="HATPase_C_sf"/>
</dbReference>
<sequence length="669" mass="75717">MASAKTWTLKNDSVKCNADVRKAIAAYLKNGQTRDAAEAYLKLEEYYNFFHGPGYGPRIAYYEKALALFTSVQVNDRAAATLKILGDFYQIEGNFPKSIVALKSSLHLYQSLKKQDDLQGLYDLIGTVSAQLGKYGEAIEYGLLAVRAAEAAGDTSSLQLSTTLNRMGTTYYTIKQYDRALIYFKKSLAVAQKNNDVDYVILLAYNTANTLKILHRPQEGYALMKKMARLYQPKQLANRVLVNTSYLNMLVAAKSFGPGRGFCDTLIRLSSLVGPDDRNQALLQQTIALYFMAVKDYKQARIHADNYEAMGKKTANKDALLNAYRTQYQIDSLAGDEVNELKNFKKYTTLKDVLFNEKTTKQIAQLEIMHDMEKKKQEIKVKETNIKALQKQTQLQNSNIKQQATLQKLSVGGLILLALLLGLSYNRYLLKQRVNRQLQVQQSEINLKNRSLTNLITEKDGLLEEKEWLMKEIHHRVKNNLQIVISLLNTQSSYLNDDVAYKAIRESQHRMQSISLIHQKLYQSENMALVSMPAYISDLIQYLSDSFDIAPRIRFEMDIAPVELDVTKSVPLGLILNEAITNSIKYAFTEDGDGIIYIALRECSENNYELTIRDNGRGLTENIDLSKSRTLGMSLMRGLSKQLSGTFAVKNDDGIAIIINFTNEKRLIA</sequence>
<dbReference type="SMART" id="SM00387">
    <property type="entry name" value="HATPase_c"/>
    <property type="match status" value="1"/>
</dbReference>
<evidence type="ECO:0000313" key="11">
    <source>
        <dbReference type="Proteomes" id="UP001500582"/>
    </source>
</evidence>
<comment type="caution">
    <text evidence="10">The sequence shown here is derived from an EMBL/GenBank/DDBJ whole genome shotgun (WGS) entry which is preliminary data.</text>
</comment>
<dbReference type="InterPro" id="IPR011495">
    <property type="entry name" value="Sig_transdc_His_kin_sub2_dim/P"/>
</dbReference>
<dbReference type="EC" id="2.7.13.3" evidence="2"/>
<dbReference type="Proteomes" id="UP001500582">
    <property type="component" value="Unassembled WGS sequence"/>
</dbReference>
<feature type="domain" description="Histidine kinase/HSP90-like ATPase" evidence="9">
    <location>
        <begin position="567"/>
        <end position="665"/>
    </location>
</feature>
<reference evidence="11" key="1">
    <citation type="journal article" date="2019" name="Int. J. Syst. Evol. Microbiol.">
        <title>The Global Catalogue of Microorganisms (GCM) 10K type strain sequencing project: providing services to taxonomists for standard genome sequencing and annotation.</title>
        <authorList>
            <consortium name="The Broad Institute Genomics Platform"/>
            <consortium name="The Broad Institute Genome Sequencing Center for Infectious Disease"/>
            <person name="Wu L."/>
            <person name="Ma J."/>
        </authorList>
    </citation>
    <scope>NUCLEOTIDE SEQUENCE [LARGE SCALE GENOMIC DNA]</scope>
    <source>
        <strain evidence="11">JCM 17705</strain>
    </source>
</reference>
<dbReference type="Pfam" id="PF13424">
    <property type="entry name" value="TPR_12"/>
    <property type="match status" value="1"/>
</dbReference>
<feature type="repeat" description="TPR" evidence="8">
    <location>
        <begin position="161"/>
        <end position="194"/>
    </location>
</feature>
<dbReference type="Gene3D" id="3.30.565.10">
    <property type="entry name" value="Histidine kinase-like ATPase, C-terminal domain"/>
    <property type="match status" value="1"/>
</dbReference>
<evidence type="ECO:0000256" key="8">
    <source>
        <dbReference type="PROSITE-ProRule" id="PRU00339"/>
    </source>
</evidence>
<keyword evidence="4" id="KW-0808">Transferase</keyword>
<keyword evidence="5" id="KW-0547">Nucleotide-binding</keyword>
<name>A0ABP8FVW6_9SPHI</name>
<dbReference type="InterPro" id="IPR003594">
    <property type="entry name" value="HATPase_dom"/>
</dbReference>
<protein>
    <recommendedName>
        <fullName evidence="2">histidine kinase</fullName>
        <ecNumber evidence="2">2.7.13.3</ecNumber>
    </recommendedName>
</protein>
<keyword evidence="11" id="KW-1185">Reference proteome</keyword>
<keyword evidence="8" id="KW-0802">TPR repeat</keyword>
<comment type="catalytic activity">
    <reaction evidence="1">
        <text>ATP + protein L-histidine = ADP + protein N-phospho-L-histidine.</text>
        <dbReference type="EC" id="2.7.13.3"/>
    </reaction>
</comment>
<dbReference type="InterPro" id="IPR019734">
    <property type="entry name" value="TPR_rpt"/>
</dbReference>
<dbReference type="EMBL" id="BAABFT010000002">
    <property type="protein sequence ID" value="GAA4312098.1"/>
    <property type="molecule type" value="Genomic_DNA"/>
</dbReference>
<organism evidence="10 11">
    <name type="scientific">Mucilaginibacter gynuensis</name>
    <dbReference type="NCBI Taxonomy" id="1302236"/>
    <lineage>
        <taxon>Bacteria</taxon>
        <taxon>Pseudomonadati</taxon>
        <taxon>Bacteroidota</taxon>
        <taxon>Sphingobacteriia</taxon>
        <taxon>Sphingobacteriales</taxon>
        <taxon>Sphingobacteriaceae</taxon>
        <taxon>Mucilaginibacter</taxon>
    </lineage>
</organism>
<keyword evidence="7" id="KW-0067">ATP-binding</keyword>
<dbReference type="Pfam" id="PF07568">
    <property type="entry name" value="HisKA_2"/>
    <property type="match status" value="1"/>
</dbReference>
<dbReference type="SMART" id="SM00028">
    <property type="entry name" value="TPR"/>
    <property type="match status" value="2"/>
</dbReference>
<evidence type="ECO:0000256" key="2">
    <source>
        <dbReference type="ARBA" id="ARBA00012438"/>
    </source>
</evidence>
<keyword evidence="3" id="KW-0597">Phosphoprotein</keyword>
<gene>
    <name evidence="10" type="ORF">GCM10023149_07330</name>
</gene>
<evidence type="ECO:0000256" key="1">
    <source>
        <dbReference type="ARBA" id="ARBA00000085"/>
    </source>
</evidence>
<evidence type="ECO:0000259" key="9">
    <source>
        <dbReference type="SMART" id="SM00387"/>
    </source>
</evidence>
<dbReference type="SUPFAM" id="SSF48452">
    <property type="entry name" value="TPR-like"/>
    <property type="match status" value="1"/>
</dbReference>
<dbReference type="Gene3D" id="1.25.40.10">
    <property type="entry name" value="Tetratricopeptide repeat domain"/>
    <property type="match status" value="1"/>
</dbReference>
<evidence type="ECO:0000256" key="4">
    <source>
        <dbReference type="ARBA" id="ARBA00022679"/>
    </source>
</evidence>
<dbReference type="PANTHER" id="PTHR41523:SF8">
    <property type="entry name" value="ETHYLENE RESPONSE SENSOR PROTEIN"/>
    <property type="match status" value="1"/>
</dbReference>
<evidence type="ECO:0000256" key="3">
    <source>
        <dbReference type="ARBA" id="ARBA00022553"/>
    </source>
</evidence>
<dbReference type="Gene3D" id="3.30.450.20">
    <property type="entry name" value="PAS domain"/>
    <property type="match status" value="1"/>
</dbReference>
<dbReference type="SUPFAM" id="SSF55874">
    <property type="entry name" value="ATPase domain of HSP90 chaperone/DNA topoisomerase II/histidine kinase"/>
    <property type="match status" value="1"/>
</dbReference>
<dbReference type="InterPro" id="IPR011990">
    <property type="entry name" value="TPR-like_helical_dom_sf"/>
</dbReference>
<dbReference type="PANTHER" id="PTHR41523">
    <property type="entry name" value="TWO-COMPONENT SYSTEM SENSOR PROTEIN"/>
    <property type="match status" value="1"/>
</dbReference>
<evidence type="ECO:0000313" key="10">
    <source>
        <dbReference type="EMBL" id="GAA4312098.1"/>
    </source>
</evidence>
<dbReference type="PROSITE" id="PS50005">
    <property type="entry name" value="TPR"/>
    <property type="match status" value="1"/>
</dbReference>